<dbReference type="PANTHER" id="PTHR42945:SF9">
    <property type="entry name" value="HISTIDINE BIOSYNTHESIS BIFUNCTIONAL PROTEIN HISIE"/>
    <property type="match status" value="1"/>
</dbReference>
<dbReference type="GO" id="GO:0004635">
    <property type="term" value="F:phosphoribosyl-AMP cyclohydrolase activity"/>
    <property type="evidence" value="ECO:0007669"/>
    <property type="project" value="UniProtKB-EC"/>
</dbReference>
<evidence type="ECO:0000313" key="7">
    <source>
        <dbReference type="Proteomes" id="UP001194729"/>
    </source>
</evidence>
<organism evidence="6 7">
    <name type="scientific">Nonlabens mediterrranea</name>
    <dbReference type="NCBI Taxonomy" id="1419947"/>
    <lineage>
        <taxon>Bacteria</taxon>
        <taxon>Pseudomonadati</taxon>
        <taxon>Bacteroidota</taxon>
        <taxon>Flavobacteriia</taxon>
        <taxon>Flavobacteriales</taxon>
        <taxon>Flavobacteriaceae</taxon>
        <taxon>Nonlabens</taxon>
    </lineage>
</organism>
<dbReference type="Proteomes" id="UP001194729">
    <property type="component" value="Unassembled WGS sequence"/>
</dbReference>
<keyword evidence="3 6" id="KW-0378">Hydrolase</keyword>
<dbReference type="GO" id="GO:0004636">
    <property type="term" value="F:phosphoribosyl-ATP diphosphatase activity"/>
    <property type="evidence" value="ECO:0007669"/>
    <property type="project" value="UniProtKB-EC"/>
</dbReference>
<evidence type="ECO:0000256" key="2">
    <source>
        <dbReference type="ARBA" id="ARBA00022605"/>
    </source>
</evidence>
<dbReference type="PANTHER" id="PTHR42945">
    <property type="entry name" value="HISTIDINE BIOSYNTHESIS BIFUNCTIONAL PROTEIN"/>
    <property type="match status" value="1"/>
</dbReference>
<dbReference type="EMBL" id="JADKYU010001380">
    <property type="protein sequence ID" value="MBF4986650.1"/>
    <property type="molecule type" value="Genomic_DNA"/>
</dbReference>
<dbReference type="Gene3D" id="3.10.20.810">
    <property type="entry name" value="Phosphoribosyl-AMP cyclohydrolase"/>
    <property type="match status" value="1"/>
</dbReference>
<keyword evidence="7" id="KW-1185">Reference proteome</keyword>
<keyword evidence="1" id="KW-0963">Cytoplasm</keyword>
<evidence type="ECO:0000256" key="3">
    <source>
        <dbReference type="ARBA" id="ARBA00022801"/>
    </source>
</evidence>
<evidence type="ECO:0000313" key="6">
    <source>
        <dbReference type="EMBL" id="MBF4986650.1"/>
    </source>
</evidence>
<protein>
    <submittedName>
        <fullName evidence="6">Bifunctional phosphoribosyl-AMP cyclohydrolase/phosphoribosyl-ATP diphosphatase</fullName>
        <ecNumber evidence="6">3.5.4.19</ecNumber>
        <ecNumber evidence="6">3.6.1.31</ecNumber>
    </submittedName>
</protein>
<proteinExistence type="predicted"/>
<feature type="non-terminal residue" evidence="6">
    <location>
        <position position="61"/>
    </location>
</feature>
<comment type="pathway">
    <text evidence="5">Amino-acid biosynthesis.</text>
</comment>
<dbReference type="EC" id="3.5.4.19" evidence="6"/>
<dbReference type="InterPro" id="IPR038019">
    <property type="entry name" value="PRib_AMP_CycHydrolase_sf"/>
</dbReference>
<gene>
    <name evidence="6" type="ORF">FNJ87_20820</name>
</gene>
<dbReference type="SUPFAM" id="SSF141734">
    <property type="entry name" value="HisI-like"/>
    <property type="match status" value="1"/>
</dbReference>
<dbReference type="EC" id="3.6.1.31" evidence="6"/>
<accession>A0ABS0ABD3</accession>
<keyword evidence="4" id="KW-0368">Histidine biosynthesis</keyword>
<evidence type="ECO:0000256" key="4">
    <source>
        <dbReference type="ARBA" id="ARBA00023102"/>
    </source>
</evidence>
<reference evidence="6 7" key="1">
    <citation type="submission" date="2020-11" db="EMBL/GenBank/DDBJ databases">
        <title>P. mediterranea TC4 genome.</title>
        <authorList>
            <person name="Molmeret M."/>
        </authorList>
    </citation>
    <scope>NUCLEOTIDE SEQUENCE [LARGE SCALE GENOMIC DNA]</scope>
    <source>
        <strain evidence="6 7">TC4</strain>
    </source>
</reference>
<keyword evidence="2" id="KW-0028">Amino-acid biosynthesis</keyword>
<evidence type="ECO:0000256" key="5">
    <source>
        <dbReference type="ARBA" id="ARBA00029440"/>
    </source>
</evidence>
<comment type="caution">
    <text evidence="6">The sequence shown here is derived from an EMBL/GenBank/DDBJ whole genome shotgun (WGS) entry which is preliminary data.</text>
</comment>
<sequence>MKISAYAEIIDMKLDWNKGEKGLLPVIVQDANSKEVLMLGYMNEEAFEKTKEENRVTFYSR</sequence>
<name>A0ABS0ABD3_9FLAO</name>
<evidence type="ECO:0000256" key="1">
    <source>
        <dbReference type="ARBA" id="ARBA00022490"/>
    </source>
</evidence>